<evidence type="ECO:0000313" key="3">
    <source>
        <dbReference type="Proteomes" id="UP001335648"/>
    </source>
</evidence>
<evidence type="ECO:0000313" key="2">
    <source>
        <dbReference type="EMBL" id="KAK5885626.1"/>
    </source>
</evidence>
<organism evidence="2 3">
    <name type="scientific">Champsocephalus esox</name>
    <name type="common">pike icefish</name>
    <dbReference type="NCBI Taxonomy" id="159716"/>
    <lineage>
        <taxon>Eukaryota</taxon>
        <taxon>Metazoa</taxon>
        <taxon>Chordata</taxon>
        <taxon>Craniata</taxon>
        <taxon>Vertebrata</taxon>
        <taxon>Euteleostomi</taxon>
        <taxon>Actinopterygii</taxon>
        <taxon>Neopterygii</taxon>
        <taxon>Teleostei</taxon>
        <taxon>Neoteleostei</taxon>
        <taxon>Acanthomorphata</taxon>
        <taxon>Eupercaria</taxon>
        <taxon>Perciformes</taxon>
        <taxon>Notothenioidei</taxon>
        <taxon>Channichthyidae</taxon>
        <taxon>Champsocephalus</taxon>
    </lineage>
</organism>
<feature type="compositionally biased region" description="Pro residues" evidence="1">
    <location>
        <begin position="351"/>
        <end position="410"/>
    </location>
</feature>
<reference evidence="2 3" key="1">
    <citation type="journal article" date="2023" name="Mol. Biol. Evol.">
        <title>Genomics of Secondarily Temperate Adaptation in the Only Non-Antarctic Icefish.</title>
        <authorList>
            <person name="Rivera-Colon A.G."/>
            <person name="Rayamajhi N."/>
            <person name="Minhas B.F."/>
            <person name="Madrigal G."/>
            <person name="Bilyk K.T."/>
            <person name="Yoon V."/>
            <person name="Hune M."/>
            <person name="Gregory S."/>
            <person name="Cheng C.H.C."/>
            <person name="Catchen J.M."/>
        </authorList>
    </citation>
    <scope>NUCLEOTIDE SEQUENCE [LARGE SCALE GENOMIC DNA]</scope>
    <source>
        <strain evidence="2">JC2023a</strain>
    </source>
</reference>
<accession>A0AAN8BI42</accession>
<feature type="compositionally biased region" description="Pro residues" evidence="1">
    <location>
        <begin position="62"/>
        <end position="104"/>
    </location>
</feature>
<dbReference type="Proteomes" id="UP001335648">
    <property type="component" value="Unassembled WGS sequence"/>
</dbReference>
<feature type="region of interest" description="Disordered" evidence="1">
    <location>
        <begin position="326"/>
        <end position="470"/>
    </location>
</feature>
<sequence length="470" mass="50138">MFPTLPASPSPPHPYQTLPPTRPASPPTPLAPLSLAPHTAFALPHNHHTPSLHQPAHSPLAPHTPAPLPPPPPIEHPHPQILPPPTTHASPNPLPRSPPPPPLPTTSYIRDLNPYPHALLPTFPPSPLAPTSIHRARYHHPQLNPIFSARCQSRPHSPKLTPHTNPHQAPHLATRQPPPPHTEHLTQPPPPLTPSLPKLSDYLCTHAAHVDYPSHAIPGHRSHRGLPPPAPTNPISPHAPPPHPWGMAALGQLTHAQAPADSLPHFLPQQTFPPTPLPHNSPLIAQLPPPTCSPHLRHHHPPPSHSCAHLPARSCTLSPNPPRGPCLSIPLPPPSLTHHNTPSVPDSAPMQTPPPPHPSQPNPAPPAPTPPRSHPPPPHAPLPSGPVIPPPPDLPHPPSPIPAPPTPAPDGPGTTPDDLRPHIDYILQPKTPHPSPPPATSPSQPPLPDHHPHPYILTLHTSNNPAQPTL</sequence>
<feature type="compositionally biased region" description="Pro residues" evidence="1">
    <location>
        <begin position="20"/>
        <end position="30"/>
    </location>
</feature>
<feature type="compositionally biased region" description="Low complexity" evidence="1">
    <location>
        <begin position="31"/>
        <end position="40"/>
    </location>
</feature>
<name>A0AAN8BI42_9TELE</name>
<dbReference type="EMBL" id="JAULUE010002060">
    <property type="protein sequence ID" value="KAK5885626.1"/>
    <property type="molecule type" value="Genomic_DNA"/>
</dbReference>
<feature type="region of interest" description="Disordered" evidence="1">
    <location>
        <begin position="149"/>
        <end position="198"/>
    </location>
</feature>
<proteinExistence type="predicted"/>
<feature type="compositionally biased region" description="Pro residues" evidence="1">
    <location>
        <begin position="431"/>
        <end position="447"/>
    </location>
</feature>
<feature type="compositionally biased region" description="Pro residues" evidence="1">
    <location>
        <begin position="326"/>
        <end position="335"/>
    </location>
</feature>
<protein>
    <submittedName>
        <fullName evidence="2">Uncharacterized protein</fullName>
    </submittedName>
</protein>
<feature type="region of interest" description="Disordered" evidence="1">
    <location>
        <begin position="1"/>
        <end position="109"/>
    </location>
</feature>
<comment type="caution">
    <text evidence="2">The sequence shown here is derived from an EMBL/GenBank/DDBJ whole genome shotgun (WGS) entry which is preliminary data.</text>
</comment>
<feature type="region of interest" description="Disordered" evidence="1">
    <location>
        <begin position="270"/>
        <end position="308"/>
    </location>
</feature>
<feature type="compositionally biased region" description="Pro residues" evidence="1">
    <location>
        <begin position="1"/>
        <end position="14"/>
    </location>
</feature>
<gene>
    <name evidence="2" type="ORF">CesoFtcFv8_019321</name>
</gene>
<dbReference type="AlphaFoldDB" id="A0AAN8BI42"/>
<feature type="compositionally biased region" description="Polar residues" evidence="1">
    <location>
        <begin position="459"/>
        <end position="470"/>
    </location>
</feature>
<evidence type="ECO:0000256" key="1">
    <source>
        <dbReference type="SAM" id="MobiDB-lite"/>
    </source>
</evidence>
<keyword evidence="3" id="KW-1185">Reference proteome</keyword>